<keyword evidence="2" id="KW-1185">Reference proteome</keyword>
<gene>
    <name evidence="1" type="ORF">NC653_000903</name>
</gene>
<accession>A0AAD6RLJ1</accession>
<proteinExistence type="predicted"/>
<evidence type="ECO:0000313" key="1">
    <source>
        <dbReference type="EMBL" id="KAJ7010302.1"/>
    </source>
</evidence>
<dbReference type="Proteomes" id="UP001164929">
    <property type="component" value="Chromosome 1"/>
</dbReference>
<evidence type="ECO:0000313" key="2">
    <source>
        <dbReference type="Proteomes" id="UP001164929"/>
    </source>
</evidence>
<organism evidence="1 2">
    <name type="scientific">Populus alba x Populus x berolinensis</name>
    <dbReference type="NCBI Taxonomy" id="444605"/>
    <lineage>
        <taxon>Eukaryota</taxon>
        <taxon>Viridiplantae</taxon>
        <taxon>Streptophyta</taxon>
        <taxon>Embryophyta</taxon>
        <taxon>Tracheophyta</taxon>
        <taxon>Spermatophyta</taxon>
        <taxon>Magnoliopsida</taxon>
        <taxon>eudicotyledons</taxon>
        <taxon>Gunneridae</taxon>
        <taxon>Pentapetalae</taxon>
        <taxon>rosids</taxon>
        <taxon>fabids</taxon>
        <taxon>Malpighiales</taxon>
        <taxon>Salicaceae</taxon>
        <taxon>Saliceae</taxon>
        <taxon>Populus</taxon>
    </lineage>
</organism>
<comment type="caution">
    <text evidence="1">The sequence shown here is derived from an EMBL/GenBank/DDBJ whole genome shotgun (WGS) entry which is preliminary data.</text>
</comment>
<name>A0AAD6RLJ1_9ROSI</name>
<dbReference type="EMBL" id="JAQIZT010000001">
    <property type="protein sequence ID" value="KAJ7010302.1"/>
    <property type="molecule type" value="Genomic_DNA"/>
</dbReference>
<reference evidence="1 2" key="1">
    <citation type="journal article" date="2023" name="Mol. Ecol. Resour.">
        <title>Chromosome-level genome assembly of a triploid poplar Populus alba 'Berolinensis'.</title>
        <authorList>
            <person name="Chen S."/>
            <person name="Yu Y."/>
            <person name="Wang X."/>
            <person name="Wang S."/>
            <person name="Zhang T."/>
            <person name="Zhou Y."/>
            <person name="He R."/>
            <person name="Meng N."/>
            <person name="Wang Y."/>
            <person name="Liu W."/>
            <person name="Liu Z."/>
            <person name="Liu J."/>
            <person name="Guo Q."/>
            <person name="Huang H."/>
            <person name="Sederoff R.R."/>
            <person name="Wang G."/>
            <person name="Qu G."/>
            <person name="Chen S."/>
        </authorList>
    </citation>
    <scope>NUCLEOTIDE SEQUENCE [LARGE SCALE GENOMIC DNA]</scope>
    <source>
        <strain evidence="1">SC-2020</strain>
    </source>
</reference>
<dbReference type="AlphaFoldDB" id="A0AAD6RLJ1"/>
<sequence>MFLSTSVHGTELFPLKVVFLLKLSFLDLVFSSIHICFCSNAPPLVFQSHHDC</sequence>
<protein>
    <submittedName>
        <fullName evidence="1">Uncharacterized protein</fullName>
    </submittedName>
</protein>